<evidence type="ECO:0000313" key="2">
    <source>
        <dbReference type="EMBL" id="WZU67787.1"/>
    </source>
</evidence>
<name>A0AAN0NIY5_9RHOB</name>
<feature type="transmembrane region" description="Helical" evidence="1">
    <location>
        <begin position="106"/>
        <end position="124"/>
    </location>
</feature>
<keyword evidence="3" id="KW-1185">Reference proteome</keyword>
<keyword evidence="1" id="KW-0812">Transmembrane</keyword>
<dbReference type="EMBL" id="CP151767">
    <property type="protein sequence ID" value="WZU67787.1"/>
    <property type="molecule type" value="Genomic_DNA"/>
</dbReference>
<gene>
    <name evidence="2" type="ORF">AABB31_02140</name>
</gene>
<feature type="transmembrane region" description="Helical" evidence="1">
    <location>
        <begin position="49"/>
        <end position="67"/>
    </location>
</feature>
<accession>A0AAN0NIY5</accession>
<protein>
    <submittedName>
        <fullName evidence="2">Uncharacterized protein</fullName>
    </submittedName>
</protein>
<dbReference type="Proteomes" id="UP001470809">
    <property type="component" value="Chromosome"/>
</dbReference>
<dbReference type="RefSeq" id="WP_342077087.1">
    <property type="nucleotide sequence ID" value="NZ_CP151767.2"/>
</dbReference>
<evidence type="ECO:0000256" key="1">
    <source>
        <dbReference type="SAM" id="Phobius"/>
    </source>
</evidence>
<proteinExistence type="predicted"/>
<sequence>MPETLAAILYACLVVPPAIVQLALALGAPWGVLTLGGRWPGVLPPAIRGIALLQMIILAVMAFVVLADAHVVDAVVPAWAIWAVVGLSILSAIGNLATPSLPERRMWGPVTVLMLIASVIVAVSG</sequence>
<keyword evidence="1" id="KW-1133">Transmembrane helix</keyword>
<dbReference type="AlphaFoldDB" id="A0AAN0NIY5"/>
<feature type="transmembrane region" description="Helical" evidence="1">
    <location>
        <begin position="74"/>
        <end position="94"/>
    </location>
</feature>
<reference evidence="2" key="1">
    <citation type="submission" date="2024-08" db="EMBL/GenBank/DDBJ databases">
        <title>Phylogenomic analyses of a clade within the roseobacter group suggest taxonomic reassignments of species of the genera Aestuariivita, Citreicella, Loktanella, Nautella, Pelagibaca, Ruegeria, Thalassobius, Thiobacimonas and Tropicibacter, and the proposal o.</title>
        <authorList>
            <person name="Jeon C.O."/>
        </authorList>
    </citation>
    <scope>NUCLEOTIDE SEQUENCE</scope>
    <source>
        <strain evidence="2">SS1-5</strain>
    </source>
</reference>
<dbReference type="KEGG" id="yrh:AABB31_02140"/>
<organism evidence="2 3">
    <name type="scientific">Yoonia rhodophyticola</name>
    <dbReference type="NCBI Taxonomy" id="3137370"/>
    <lineage>
        <taxon>Bacteria</taxon>
        <taxon>Pseudomonadati</taxon>
        <taxon>Pseudomonadota</taxon>
        <taxon>Alphaproteobacteria</taxon>
        <taxon>Rhodobacterales</taxon>
        <taxon>Paracoccaceae</taxon>
        <taxon>Yoonia</taxon>
    </lineage>
</organism>
<evidence type="ECO:0000313" key="3">
    <source>
        <dbReference type="Proteomes" id="UP001470809"/>
    </source>
</evidence>
<keyword evidence="1" id="KW-0472">Membrane</keyword>